<dbReference type="InterPro" id="IPR036661">
    <property type="entry name" value="Luciferase-like_sf"/>
</dbReference>
<dbReference type="InterPro" id="IPR019949">
    <property type="entry name" value="CmoO-like"/>
</dbReference>
<comment type="caution">
    <text evidence="3">The sequence shown here is derived from an EMBL/GenBank/DDBJ whole genome shotgun (WGS) entry which is preliminary data.</text>
</comment>
<dbReference type="SUPFAM" id="SSF51679">
    <property type="entry name" value="Bacterial luciferase-like"/>
    <property type="match status" value="1"/>
</dbReference>
<feature type="domain" description="Luciferase-like" evidence="2">
    <location>
        <begin position="18"/>
        <end position="300"/>
    </location>
</feature>
<dbReference type="EMBL" id="JBHSUC010000012">
    <property type="protein sequence ID" value="MFC6362541.1"/>
    <property type="molecule type" value="Genomic_DNA"/>
</dbReference>
<dbReference type="Proteomes" id="UP001596215">
    <property type="component" value="Unassembled WGS sequence"/>
</dbReference>
<dbReference type="InterPro" id="IPR050766">
    <property type="entry name" value="Bact_Lucif_Oxidored"/>
</dbReference>
<dbReference type="PANTHER" id="PTHR30137">
    <property type="entry name" value="LUCIFERASE-LIKE MONOOXYGENASE"/>
    <property type="match status" value="1"/>
</dbReference>
<comment type="similarity">
    <text evidence="1">To bacterial alkanal monooxygenase alpha and beta chains.</text>
</comment>
<dbReference type="GO" id="GO:0016491">
    <property type="term" value="F:oxidoreductase activity"/>
    <property type="evidence" value="ECO:0007669"/>
    <property type="project" value="UniProtKB-KW"/>
</dbReference>
<evidence type="ECO:0000259" key="2">
    <source>
        <dbReference type="Pfam" id="PF00296"/>
    </source>
</evidence>
<dbReference type="NCBIfam" id="TIGR03558">
    <property type="entry name" value="oxido_grp_1"/>
    <property type="match status" value="1"/>
</dbReference>
<sequence>MPYQLSVLDKCLVPDNETATGALNNVAELARLAENWGYHRFWLAEHHNTSSLASPSPEIVIAWILSRTRKIRVGSGGVMLQHYSPYKVAENFNLLSALAPGRVDLGVGKAPGGLPLATGALQEGRDSANAADFSTRLKQLDDYLQTREAADPENALLATPIPAVSARRFLLGASTASASLAAELGWDFVFAAHLNGDRQLLNTFTRYWQKHSQRPVRVAIQAIVSEDPDVAMRQAAEQQLWQAELVNGQRVTLASQAQAERFIRQSGSEAKSVTRRQAAIFAGSAQSVIGQLDALHRDTGISEFIIDIPVSDPAVRRETLYLLAQAKGNIQPQKVPAENIIRTA</sequence>
<dbReference type="InterPro" id="IPR011251">
    <property type="entry name" value="Luciferase-like_dom"/>
</dbReference>
<keyword evidence="4" id="KW-1185">Reference proteome</keyword>
<evidence type="ECO:0000256" key="1">
    <source>
        <dbReference type="ARBA" id="ARBA00007789"/>
    </source>
</evidence>
<name>A0ABW1VNL5_9GAMM</name>
<dbReference type="EC" id="1.-.-.-" evidence="3"/>
<evidence type="ECO:0000313" key="3">
    <source>
        <dbReference type="EMBL" id="MFC6362541.1"/>
    </source>
</evidence>
<keyword evidence="3" id="KW-0560">Oxidoreductase</keyword>
<dbReference type="Gene3D" id="3.20.20.30">
    <property type="entry name" value="Luciferase-like domain"/>
    <property type="match status" value="1"/>
</dbReference>
<dbReference type="PANTHER" id="PTHR30137:SF20">
    <property type="entry name" value="N-ACETYL-S-ALKYLCYSTEINE MONOOXYGENASE"/>
    <property type="match status" value="1"/>
</dbReference>
<gene>
    <name evidence="3" type="ORF">ACFP73_10605</name>
</gene>
<proteinExistence type="predicted"/>
<dbReference type="Pfam" id="PF00296">
    <property type="entry name" value="Bac_luciferase"/>
    <property type="match status" value="1"/>
</dbReference>
<evidence type="ECO:0000313" key="4">
    <source>
        <dbReference type="Proteomes" id="UP001596215"/>
    </source>
</evidence>
<organism evidence="3 4">
    <name type="scientific">Tatumella punctata</name>
    <dbReference type="NCBI Taxonomy" id="399969"/>
    <lineage>
        <taxon>Bacteria</taxon>
        <taxon>Pseudomonadati</taxon>
        <taxon>Pseudomonadota</taxon>
        <taxon>Gammaproteobacteria</taxon>
        <taxon>Enterobacterales</taxon>
        <taxon>Erwiniaceae</taxon>
        <taxon>Tatumella</taxon>
    </lineage>
</organism>
<dbReference type="RefSeq" id="WP_212710538.1">
    <property type="nucleotide sequence ID" value="NZ_BAAAFW010000093.1"/>
</dbReference>
<accession>A0ABW1VNL5</accession>
<reference evidence="4" key="1">
    <citation type="journal article" date="2019" name="Int. J. Syst. Evol. Microbiol.">
        <title>The Global Catalogue of Microorganisms (GCM) 10K type strain sequencing project: providing services to taxonomists for standard genome sequencing and annotation.</title>
        <authorList>
            <consortium name="The Broad Institute Genomics Platform"/>
            <consortium name="The Broad Institute Genome Sequencing Center for Infectious Disease"/>
            <person name="Wu L."/>
            <person name="Ma J."/>
        </authorList>
    </citation>
    <scope>NUCLEOTIDE SEQUENCE [LARGE SCALE GENOMIC DNA]</scope>
    <source>
        <strain evidence="4">CGMCC 4.1530</strain>
    </source>
</reference>
<protein>
    <submittedName>
        <fullName evidence="3">MsnO8 family LLM class oxidoreductase</fullName>
        <ecNumber evidence="3">1.-.-.-</ecNumber>
    </submittedName>
</protein>